<keyword evidence="1" id="KW-0732">Signal</keyword>
<keyword evidence="3" id="KW-1185">Reference proteome</keyword>
<reference evidence="2" key="1">
    <citation type="submission" date="2021-08" db="EMBL/GenBank/DDBJ databases">
        <authorList>
            <person name="Stevens D.C."/>
        </authorList>
    </citation>
    <scope>NUCLEOTIDE SEQUENCE</scope>
    <source>
        <strain evidence="2">DSM 53165</strain>
    </source>
</reference>
<feature type="signal peptide" evidence="1">
    <location>
        <begin position="1"/>
        <end position="21"/>
    </location>
</feature>
<proteinExistence type="predicted"/>
<evidence type="ECO:0000313" key="2">
    <source>
        <dbReference type="EMBL" id="MBZ5715609.1"/>
    </source>
</evidence>
<accession>A0ABS7U576</accession>
<feature type="chain" id="PRO_5045994545" description="Lipoprotein" evidence="1">
    <location>
        <begin position="22"/>
        <end position="130"/>
    </location>
</feature>
<gene>
    <name evidence="2" type="ORF">K7C98_40810</name>
</gene>
<dbReference type="PROSITE" id="PS51257">
    <property type="entry name" value="PROKAR_LIPOPROTEIN"/>
    <property type="match status" value="1"/>
</dbReference>
<name>A0ABS7U576_9BACT</name>
<protein>
    <recommendedName>
        <fullName evidence="4">Lipoprotein</fullName>
    </recommendedName>
</protein>
<dbReference type="Proteomes" id="UP001139031">
    <property type="component" value="Unassembled WGS sequence"/>
</dbReference>
<comment type="caution">
    <text evidence="2">The sequence shown here is derived from an EMBL/GenBank/DDBJ whole genome shotgun (WGS) entry which is preliminary data.</text>
</comment>
<evidence type="ECO:0000313" key="3">
    <source>
        <dbReference type="Proteomes" id="UP001139031"/>
    </source>
</evidence>
<sequence>MRKASLSPLLLSLALALGGCAGGYSGKFKGNGTNAGGGQVPASQVQTIASQAALGDTAHTVLGTAIGKAPTAQEAVDLAKQHCGMHGGNLLILNTEPYLSGKRYIADAACATDGTAPAAANKAGKGKPAR</sequence>
<evidence type="ECO:0000256" key="1">
    <source>
        <dbReference type="SAM" id="SignalP"/>
    </source>
</evidence>
<dbReference type="EMBL" id="JAIRAU010000057">
    <property type="protein sequence ID" value="MBZ5715609.1"/>
    <property type="molecule type" value="Genomic_DNA"/>
</dbReference>
<evidence type="ECO:0008006" key="4">
    <source>
        <dbReference type="Google" id="ProtNLM"/>
    </source>
</evidence>
<dbReference type="RefSeq" id="WP_224197348.1">
    <property type="nucleotide sequence ID" value="NZ_JAIRAU010000057.1"/>
</dbReference>
<organism evidence="2 3">
    <name type="scientific">Nannocystis pusilla</name>
    <dbReference type="NCBI Taxonomy" id="889268"/>
    <lineage>
        <taxon>Bacteria</taxon>
        <taxon>Pseudomonadati</taxon>
        <taxon>Myxococcota</taxon>
        <taxon>Polyangia</taxon>
        <taxon>Nannocystales</taxon>
        <taxon>Nannocystaceae</taxon>
        <taxon>Nannocystis</taxon>
    </lineage>
</organism>